<sequence>MELRHHGILKQKWGVRNGPPYPLRGGDYTPAQRKAISNKRKSGNSIYNKKHFDEVLNADKTTLSTLSYDKDRTKNTDMFYATHNSLDKHQYNALFNRPIPQPVYDKDGKQIGTGSFMKYRINNSLKTDLKVASEDSGAKIFMDLYKKDRDFYNFVTDKDRMQSYFVNDKYKFKGYREAAVVLNKMKDPDYTPSADDLQTVYRMFNYVIPYDGQGDSWKGHDVYTQRTKFFNACKKAGYGALLDTNDAIYGGFKAKSPIIVFDMEQVIPKDVYRTKVSEQKFSTLVLIGRKALGL</sequence>
<evidence type="ECO:0000313" key="1">
    <source>
        <dbReference type="EMBL" id="DAE18150.1"/>
    </source>
</evidence>
<dbReference type="EMBL" id="BK015651">
    <property type="protein sequence ID" value="DAE18150.1"/>
    <property type="molecule type" value="Genomic_DNA"/>
</dbReference>
<reference evidence="1" key="1">
    <citation type="journal article" date="2021" name="Proc. Natl. Acad. Sci. U.S.A.">
        <title>A Catalog of Tens of Thousands of Viruses from Human Metagenomes Reveals Hidden Associations with Chronic Diseases.</title>
        <authorList>
            <person name="Tisza M.J."/>
            <person name="Buck C.B."/>
        </authorList>
    </citation>
    <scope>NUCLEOTIDE SEQUENCE</scope>
    <source>
        <strain evidence="1">CtEBu1</strain>
    </source>
</reference>
<accession>A0A8S5QFU8</accession>
<name>A0A8S5QFU8_9CAUD</name>
<protein>
    <submittedName>
        <fullName evidence="1">Uncharacterized protein</fullName>
    </submittedName>
</protein>
<organism evidence="1">
    <name type="scientific">Siphoviridae sp. ctEBu1</name>
    <dbReference type="NCBI Taxonomy" id="2825393"/>
    <lineage>
        <taxon>Viruses</taxon>
        <taxon>Duplodnaviria</taxon>
        <taxon>Heunggongvirae</taxon>
        <taxon>Uroviricota</taxon>
        <taxon>Caudoviricetes</taxon>
    </lineage>
</organism>
<proteinExistence type="predicted"/>